<name>A0ABV8CH38_9GAMM</name>
<dbReference type="EMBL" id="JBHSAB010000023">
    <property type="protein sequence ID" value="MFC3909290.1"/>
    <property type="molecule type" value="Genomic_DNA"/>
</dbReference>
<dbReference type="EC" id="2.3.1.-" evidence="2"/>
<dbReference type="GO" id="GO:0016746">
    <property type="term" value="F:acyltransferase activity"/>
    <property type="evidence" value="ECO:0007669"/>
    <property type="project" value="UniProtKB-KW"/>
</dbReference>
<gene>
    <name evidence="2" type="ORF">ACFORL_09415</name>
</gene>
<keyword evidence="2" id="KW-0808">Transferase</keyword>
<dbReference type="Gene3D" id="3.40.630.30">
    <property type="match status" value="1"/>
</dbReference>
<sequence>MPIKYSDSPITISYDYLDFIPEKTVCKGKVNLAALSLYGLYRNAVYDSYKEKPDLAEDIKTRKKEFVEQALSNTNNELYNDPLYHYSVAASLGAMQEWKDPAEKMHAFMAYETVNGVKNRIGFVHFNEKLVDSKPVVYIAQAGVQLRGTGIGRHLMECVLSHYPADTEFYILTRVFNSDAKGLYEKRLGFKPIENEEVRALGFDDRYCGFKHRTSLEEIDAIKTRQIVTQIDEPTLEASSFMP</sequence>
<evidence type="ECO:0000313" key="3">
    <source>
        <dbReference type="Proteomes" id="UP001595758"/>
    </source>
</evidence>
<evidence type="ECO:0000313" key="2">
    <source>
        <dbReference type="EMBL" id="MFC3909290.1"/>
    </source>
</evidence>
<comment type="caution">
    <text evidence="2">The sequence shown here is derived from an EMBL/GenBank/DDBJ whole genome shotgun (WGS) entry which is preliminary data.</text>
</comment>
<reference evidence="3" key="1">
    <citation type="journal article" date="2019" name="Int. J. Syst. Evol. Microbiol.">
        <title>The Global Catalogue of Microorganisms (GCM) 10K type strain sequencing project: providing services to taxonomists for standard genome sequencing and annotation.</title>
        <authorList>
            <consortium name="The Broad Institute Genomics Platform"/>
            <consortium name="The Broad Institute Genome Sequencing Center for Infectious Disease"/>
            <person name="Wu L."/>
            <person name="Ma J."/>
        </authorList>
    </citation>
    <scope>NUCLEOTIDE SEQUENCE [LARGE SCALE GENOMIC DNA]</scope>
    <source>
        <strain evidence="3">CCUG 59858</strain>
    </source>
</reference>
<dbReference type="InterPro" id="IPR016181">
    <property type="entry name" value="Acyl_CoA_acyltransferase"/>
</dbReference>
<accession>A0ABV8CH38</accession>
<proteinExistence type="predicted"/>
<protein>
    <submittedName>
        <fullName evidence="2">GNAT family N-acetyltransferase</fullName>
        <ecNumber evidence="2">2.3.1.-</ecNumber>
    </submittedName>
</protein>
<evidence type="ECO:0000259" key="1">
    <source>
        <dbReference type="Pfam" id="PF00583"/>
    </source>
</evidence>
<dbReference type="InterPro" id="IPR000182">
    <property type="entry name" value="GNAT_dom"/>
</dbReference>
<keyword evidence="3" id="KW-1185">Reference proteome</keyword>
<keyword evidence="2" id="KW-0012">Acyltransferase</keyword>
<organism evidence="2 3">
    <name type="scientific">Legionella dresdenensis</name>
    <dbReference type="NCBI Taxonomy" id="450200"/>
    <lineage>
        <taxon>Bacteria</taxon>
        <taxon>Pseudomonadati</taxon>
        <taxon>Pseudomonadota</taxon>
        <taxon>Gammaproteobacteria</taxon>
        <taxon>Legionellales</taxon>
        <taxon>Legionellaceae</taxon>
        <taxon>Legionella</taxon>
    </lineage>
</organism>
<dbReference type="SUPFAM" id="SSF55729">
    <property type="entry name" value="Acyl-CoA N-acyltransferases (Nat)"/>
    <property type="match status" value="1"/>
</dbReference>
<dbReference type="Pfam" id="PF00583">
    <property type="entry name" value="Acetyltransf_1"/>
    <property type="match status" value="1"/>
</dbReference>
<dbReference type="RefSeq" id="WP_382343368.1">
    <property type="nucleotide sequence ID" value="NZ_JBHSAB010000023.1"/>
</dbReference>
<feature type="domain" description="N-acetyltransferase" evidence="1">
    <location>
        <begin position="90"/>
        <end position="190"/>
    </location>
</feature>
<dbReference type="Proteomes" id="UP001595758">
    <property type="component" value="Unassembled WGS sequence"/>
</dbReference>